<keyword evidence="1" id="KW-0805">Transcription regulation</keyword>
<dbReference type="EMBL" id="DYZL01000138">
    <property type="protein sequence ID" value="HJH43474.1"/>
    <property type="molecule type" value="Genomic_DNA"/>
</dbReference>
<dbReference type="InterPro" id="IPR036259">
    <property type="entry name" value="MFS_trans_sf"/>
</dbReference>
<feature type="compositionally biased region" description="Basic and acidic residues" evidence="4">
    <location>
        <begin position="452"/>
        <end position="471"/>
    </location>
</feature>
<dbReference type="InterPro" id="IPR036388">
    <property type="entry name" value="WH-like_DNA-bd_sf"/>
</dbReference>
<evidence type="ECO:0000256" key="3">
    <source>
        <dbReference type="ARBA" id="ARBA00023163"/>
    </source>
</evidence>
<dbReference type="SMART" id="SM00421">
    <property type="entry name" value="HTH_LUXR"/>
    <property type="match status" value="1"/>
</dbReference>
<evidence type="ECO:0000256" key="4">
    <source>
        <dbReference type="SAM" id="MobiDB-lite"/>
    </source>
</evidence>
<feature type="transmembrane region" description="Helical" evidence="5">
    <location>
        <begin position="271"/>
        <end position="292"/>
    </location>
</feature>
<evidence type="ECO:0000256" key="5">
    <source>
        <dbReference type="SAM" id="Phobius"/>
    </source>
</evidence>
<feature type="transmembrane region" description="Helical" evidence="5">
    <location>
        <begin position="182"/>
        <end position="202"/>
    </location>
</feature>
<feature type="transmembrane region" description="Helical" evidence="5">
    <location>
        <begin position="20"/>
        <end position="44"/>
    </location>
</feature>
<dbReference type="PRINTS" id="PR00038">
    <property type="entry name" value="HTHLUXR"/>
</dbReference>
<feature type="transmembrane region" description="Helical" evidence="5">
    <location>
        <begin position="304"/>
        <end position="328"/>
    </location>
</feature>
<dbReference type="AlphaFoldDB" id="A0A9D3AD43"/>
<evidence type="ECO:0000259" key="6">
    <source>
        <dbReference type="PROSITE" id="PS50043"/>
    </source>
</evidence>
<dbReference type="PROSITE" id="PS50043">
    <property type="entry name" value="HTH_LUXR_2"/>
    <property type="match status" value="1"/>
</dbReference>
<feature type="transmembrane region" description="Helical" evidence="5">
    <location>
        <begin position="208"/>
        <end position="235"/>
    </location>
</feature>
<accession>A0A9D3AD43</accession>
<feature type="transmembrane region" description="Helical" evidence="5">
    <location>
        <begin position="56"/>
        <end position="78"/>
    </location>
</feature>
<feature type="transmembrane region" description="Helical" evidence="5">
    <location>
        <begin position="247"/>
        <end position="265"/>
    </location>
</feature>
<dbReference type="PANTHER" id="PTHR44688">
    <property type="entry name" value="DNA-BINDING TRANSCRIPTIONAL ACTIVATOR DEVR_DOSR"/>
    <property type="match status" value="1"/>
</dbReference>
<dbReference type="PANTHER" id="PTHR44688:SF16">
    <property type="entry name" value="DNA-BINDING TRANSCRIPTIONAL ACTIVATOR DEVR_DOSR"/>
    <property type="match status" value="1"/>
</dbReference>
<feature type="compositionally biased region" description="Polar residues" evidence="4">
    <location>
        <begin position="396"/>
        <end position="412"/>
    </location>
</feature>
<evidence type="ECO:0000313" key="8">
    <source>
        <dbReference type="Proteomes" id="UP000789325"/>
    </source>
</evidence>
<dbReference type="Pfam" id="PF00196">
    <property type="entry name" value="GerE"/>
    <property type="match status" value="1"/>
</dbReference>
<proteinExistence type="predicted"/>
<evidence type="ECO:0000313" key="7">
    <source>
        <dbReference type="EMBL" id="HJH43474.1"/>
    </source>
</evidence>
<comment type="caution">
    <text evidence="7">The sequence shown here is derived from an EMBL/GenBank/DDBJ whole genome shotgun (WGS) entry which is preliminary data.</text>
</comment>
<evidence type="ECO:0000256" key="1">
    <source>
        <dbReference type="ARBA" id="ARBA00023015"/>
    </source>
</evidence>
<dbReference type="InterPro" id="IPR016032">
    <property type="entry name" value="Sig_transdc_resp-reg_C-effctor"/>
</dbReference>
<feature type="compositionally biased region" description="Basic and acidic residues" evidence="4">
    <location>
        <begin position="487"/>
        <end position="497"/>
    </location>
</feature>
<keyword evidence="2" id="KW-0238">DNA-binding</keyword>
<reference evidence="7" key="2">
    <citation type="submission" date="2021-09" db="EMBL/GenBank/DDBJ databases">
        <authorList>
            <person name="Gilroy R."/>
        </authorList>
    </citation>
    <scope>NUCLEOTIDE SEQUENCE</scope>
    <source>
        <strain evidence="7">USAMLcec12-2067</strain>
    </source>
</reference>
<keyword evidence="5" id="KW-1133">Transmembrane helix</keyword>
<organism evidence="7 8">
    <name type="scientific">Rubneribacter badeniensis</name>
    <dbReference type="NCBI Taxonomy" id="2070688"/>
    <lineage>
        <taxon>Bacteria</taxon>
        <taxon>Bacillati</taxon>
        <taxon>Actinomycetota</taxon>
        <taxon>Coriobacteriia</taxon>
        <taxon>Eggerthellales</taxon>
        <taxon>Eggerthellaceae</taxon>
        <taxon>Rubneribacter</taxon>
    </lineage>
</organism>
<reference evidence="7" key="1">
    <citation type="journal article" date="2021" name="PeerJ">
        <title>Extensive microbial diversity within the chicken gut microbiome revealed by metagenomics and culture.</title>
        <authorList>
            <person name="Gilroy R."/>
            <person name="Ravi A."/>
            <person name="Getino M."/>
            <person name="Pursley I."/>
            <person name="Horton D.L."/>
            <person name="Alikhan N.F."/>
            <person name="Baker D."/>
            <person name="Gharbi K."/>
            <person name="Hall N."/>
            <person name="Watson M."/>
            <person name="Adriaenssens E.M."/>
            <person name="Foster-Nyarko E."/>
            <person name="Jarju S."/>
            <person name="Secka A."/>
            <person name="Antonio M."/>
            <person name="Oren A."/>
            <person name="Chaudhuri R.R."/>
            <person name="La Ragione R."/>
            <person name="Hildebrand F."/>
            <person name="Pallen M.J."/>
        </authorList>
    </citation>
    <scope>NUCLEOTIDE SEQUENCE</scope>
    <source>
        <strain evidence="7">USAMLcec12-2067</strain>
    </source>
</reference>
<protein>
    <submittedName>
        <fullName evidence="7">LuxR C-terminal-related transcriptional regulator</fullName>
    </submittedName>
</protein>
<feature type="region of interest" description="Disordered" evidence="4">
    <location>
        <begin position="388"/>
        <end position="528"/>
    </location>
</feature>
<feature type="transmembrane region" description="Helical" evidence="5">
    <location>
        <begin position="84"/>
        <end position="106"/>
    </location>
</feature>
<evidence type="ECO:0000256" key="2">
    <source>
        <dbReference type="ARBA" id="ARBA00023125"/>
    </source>
</evidence>
<dbReference type="CDD" id="cd06170">
    <property type="entry name" value="LuxR_C_like"/>
    <property type="match status" value="1"/>
</dbReference>
<feature type="transmembrane region" description="Helical" evidence="5">
    <location>
        <begin position="113"/>
        <end position="135"/>
    </location>
</feature>
<gene>
    <name evidence="7" type="ORF">K8V16_06720</name>
</gene>
<name>A0A9D3AD43_9ACTN</name>
<feature type="domain" description="HTH luxR-type" evidence="6">
    <location>
        <begin position="535"/>
        <end position="600"/>
    </location>
</feature>
<feature type="compositionally biased region" description="Basic and acidic residues" evidence="4">
    <location>
        <begin position="424"/>
        <end position="438"/>
    </location>
</feature>
<dbReference type="GO" id="GO:0006355">
    <property type="term" value="P:regulation of DNA-templated transcription"/>
    <property type="evidence" value="ECO:0007669"/>
    <property type="project" value="InterPro"/>
</dbReference>
<feature type="transmembrane region" description="Helical" evidence="5">
    <location>
        <begin position="340"/>
        <end position="357"/>
    </location>
</feature>
<feature type="transmembrane region" description="Helical" evidence="5">
    <location>
        <begin position="141"/>
        <end position="161"/>
    </location>
</feature>
<dbReference type="Proteomes" id="UP000789325">
    <property type="component" value="Unassembled WGS sequence"/>
</dbReference>
<dbReference type="SUPFAM" id="SSF46894">
    <property type="entry name" value="C-terminal effector domain of the bipartite response regulators"/>
    <property type="match status" value="1"/>
</dbReference>
<keyword evidence="5" id="KW-0472">Membrane</keyword>
<dbReference type="GO" id="GO:0003677">
    <property type="term" value="F:DNA binding"/>
    <property type="evidence" value="ECO:0007669"/>
    <property type="project" value="UniProtKB-KW"/>
</dbReference>
<feature type="compositionally biased region" description="Low complexity" evidence="4">
    <location>
        <begin position="504"/>
        <end position="515"/>
    </location>
</feature>
<keyword evidence="5" id="KW-0812">Transmembrane</keyword>
<keyword evidence="3" id="KW-0804">Transcription</keyword>
<dbReference type="InterPro" id="IPR000792">
    <property type="entry name" value="Tscrpt_reg_LuxR_C"/>
</dbReference>
<sequence>MFGSASIFGTTAYLASPNDVHITLSYLISIIVYSACLLFAAATDQRFLDFYISRKTLLGASVLGCAGTATLALTGPIGSMAADIASGVLTGLGSSMLILFWGTAFARNDTSTIALNTALSIPIAMGVYAVLLHAVPAPLSGLATAALPLLECAILWSKIPLHYSKRKEVPLFKPLPINRVKFLVRFGVPTAIMGLVLGALRQTTLQSVLAAATIGDQLVLLLASSCAAVTVLVSILARGRNDQWNRYFRPLVPLVVVALLFLPFGRNQSNLAADTALLIGYLCFEAMMWMFFGMLAQRFRISPVLVFGLGRGMLAAGIMAGSLAPVVLADWAGDTLMGQQALVMSMFAAIAVAYALLPREREVEAIVVPCPAVRAVSASLENDLVAPFTPHAPETATRSGKGTASGVGTSEGTEGAESAADAGGRPDERAGAPERSDALECADASVHSNASRRTDAPRRSDIPRASERPAIPEHANASERPGNPRAPKSEGPSEARRAMLNTPAASRLASMSMRSAPERQDQRTRGGRFRAKCETVANTYLLSARETEVMFFLAKGHNAAYIQEKLYISEGTAKTHIRHIYRKLDIHTQQELMRMVESAEESR</sequence>
<dbReference type="Gene3D" id="1.10.10.10">
    <property type="entry name" value="Winged helix-like DNA-binding domain superfamily/Winged helix DNA-binding domain"/>
    <property type="match status" value="1"/>
</dbReference>
<dbReference type="SUPFAM" id="SSF103473">
    <property type="entry name" value="MFS general substrate transporter"/>
    <property type="match status" value="1"/>
</dbReference>